<evidence type="ECO:0000313" key="5">
    <source>
        <dbReference type="Proteomes" id="UP000325458"/>
    </source>
</evidence>
<dbReference type="GeneID" id="90924339"/>
<evidence type="ECO:0000313" key="4">
    <source>
        <dbReference type="Proteomes" id="UP000194225"/>
    </source>
</evidence>
<gene>
    <name evidence="2" type="ORF">BG653_03844</name>
    <name evidence="3" type="ORF">CP981_13600</name>
</gene>
<name>A0AAE6TMD4_STRPT</name>
<proteinExistence type="predicted"/>
<dbReference type="InterPro" id="IPR052519">
    <property type="entry name" value="Euk-type_GlcNAc_Kinase"/>
</dbReference>
<dbReference type="Gene3D" id="3.30.420.40">
    <property type="match status" value="2"/>
</dbReference>
<evidence type="ECO:0000313" key="3">
    <source>
        <dbReference type="EMBL" id="QEV52562.1"/>
    </source>
</evidence>
<reference evidence="2 4" key="1">
    <citation type="submission" date="2016-09" db="EMBL/GenBank/DDBJ databases">
        <title>Streptomyces platensis DSM40041, a candidate organism with high potential of specific P450 cytochromes.</title>
        <authorList>
            <person name="Grumaz C."/>
            <person name="Vainshtein Y."/>
            <person name="Kirstahler P."/>
            <person name="Sohn K."/>
        </authorList>
    </citation>
    <scope>NUCLEOTIDE SEQUENCE [LARGE SCALE GENOMIC DNA]</scope>
    <source>
        <strain evidence="2 4">DSM 40041</strain>
    </source>
</reference>
<organism evidence="3 5">
    <name type="scientific">Streptomyces platensis</name>
    <dbReference type="NCBI Taxonomy" id="58346"/>
    <lineage>
        <taxon>Bacteria</taxon>
        <taxon>Bacillati</taxon>
        <taxon>Actinomycetota</taxon>
        <taxon>Actinomycetes</taxon>
        <taxon>Kitasatosporales</taxon>
        <taxon>Streptomycetaceae</taxon>
        <taxon>Streptomyces</taxon>
    </lineage>
</organism>
<reference evidence="3 5" key="2">
    <citation type="submission" date="2017-09" db="EMBL/GenBank/DDBJ databases">
        <authorList>
            <person name="Lee N."/>
            <person name="Cho B.-K."/>
        </authorList>
    </citation>
    <scope>NUCLEOTIDE SEQUENCE [LARGE SCALE GENOMIC DNA]</scope>
    <source>
        <strain evidence="3 5">ATCC 23948</strain>
    </source>
</reference>
<dbReference type="Pfam" id="PF01869">
    <property type="entry name" value="BcrAD_BadFG"/>
    <property type="match status" value="1"/>
</dbReference>
<evidence type="ECO:0000259" key="1">
    <source>
        <dbReference type="Pfam" id="PF01869"/>
    </source>
</evidence>
<dbReference type="RefSeq" id="WP_085925592.1">
    <property type="nucleotide sequence ID" value="NZ_BAABSS010000052.1"/>
</dbReference>
<dbReference type="PANTHER" id="PTHR43190:SF3">
    <property type="entry name" value="N-ACETYL-D-GLUCOSAMINE KINASE"/>
    <property type="match status" value="1"/>
</dbReference>
<dbReference type="SUPFAM" id="SSF53067">
    <property type="entry name" value="Actin-like ATPase domain"/>
    <property type="match status" value="2"/>
</dbReference>
<dbReference type="EMBL" id="MIGA01000025">
    <property type="protein sequence ID" value="OSY44629.1"/>
    <property type="molecule type" value="Genomic_DNA"/>
</dbReference>
<dbReference type="KEGG" id="spla:CP981_13600"/>
<dbReference type="InterPro" id="IPR043129">
    <property type="entry name" value="ATPase_NBD"/>
</dbReference>
<dbReference type="Proteomes" id="UP000325458">
    <property type="component" value="Chromosome"/>
</dbReference>
<dbReference type="Proteomes" id="UP000194225">
    <property type="component" value="Unassembled WGS sequence"/>
</dbReference>
<sequence>MGLTGMALAIDAGNSKTDVALVATDGSILATARGGGFRPPVVGVERAVDVLAPLVASVLAEAGVGGAAGPGGAAGVVGPVRAAGVAGLVGAAGVAAPLGAAEGAGLVGATGVADPVGATGVAGPVGVAGAAGPVGVAGAAGAAEPAGAAGAPGPVEVAGVARPVDHLSAFLANADLPVEEARLTAEIARRGWAGTVTVRNDTFALLRAGLPDDGEPVGVAVVCGAGINCVGVGRDGATARFPSIGRISGDWGGGAHLADEALWCAARAEDGRGAPTELARALPAHFGLLTMRELIEALHLHEIPGHRRHELPPVLFAAATAGDRVARTLVTRQTEEIALLTRVALERLGLLDEPTPVILGGGILTARHPLLHDHLTQLLTDHAPKALPHVVTAPPVLGAALDTLDRAGAKAGAYGRARRAWG</sequence>
<evidence type="ECO:0000313" key="2">
    <source>
        <dbReference type="EMBL" id="OSY44629.1"/>
    </source>
</evidence>
<dbReference type="EMBL" id="CP023691">
    <property type="protein sequence ID" value="QEV52562.1"/>
    <property type="molecule type" value="Genomic_DNA"/>
</dbReference>
<accession>A0AAE6TMD4</accession>
<keyword evidence="4" id="KW-1185">Reference proteome</keyword>
<dbReference type="InterPro" id="IPR002731">
    <property type="entry name" value="ATPase_BadF"/>
</dbReference>
<dbReference type="AlphaFoldDB" id="A0AAE6TMD4"/>
<dbReference type="PANTHER" id="PTHR43190">
    <property type="entry name" value="N-ACETYL-D-GLUCOSAMINE KINASE"/>
    <property type="match status" value="1"/>
</dbReference>
<protein>
    <submittedName>
        <fullName evidence="2 3">ATPase</fullName>
    </submittedName>
</protein>
<feature type="domain" description="ATPase BadF/BadG/BcrA/BcrD type" evidence="1">
    <location>
        <begin position="10"/>
        <end position="368"/>
    </location>
</feature>